<evidence type="ECO:0008006" key="5">
    <source>
        <dbReference type="Google" id="ProtNLM"/>
    </source>
</evidence>
<comment type="caution">
    <text evidence="3">The sequence shown here is derived from an EMBL/GenBank/DDBJ whole genome shotgun (WGS) entry which is preliminary data.</text>
</comment>
<proteinExistence type="predicted"/>
<keyword evidence="2" id="KW-0732">Signal</keyword>
<feature type="signal peptide" evidence="2">
    <location>
        <begin position="1"/>
        <end position="20"/>
    </location>
</feature>
<evidence type="ECO:0000256" key="2">
    <source>
        <dbReference type="SAM" id="SignalP"/>
    </source>
</evidence>
<dbReference type="RefSeq" id="WP_184571312.1">
    <property type="nucleotide sequence ID" value="NZ_JACHJL010000004.1"/>
</dbReference>
<dbReference type="EMBL" id="JACHJL010000004">
    <property type="protein sequence ID" value="MBB5935158.1"/>
    <property type="molecule type" value="Genomic_DNA"/>
</dbReference>
<dbReference type="Proteomes" id="UP000588098">
    <property type="component" value="Unassembled WGS sequence"/>
</dbReference>
<sequence length="230" mass="23506">MRSLSLTLCAVVAATGAAIAAPTSAFATDKPLPPGTLFVSPANAQPGDGVELRVWGCESRTGTAISKAFVVDAQLAPAGGQSGGGLYAEATIRSAAAGGIYDITVRCDGRDGVAKANVHVGAVGFRRDRDPQHYQQQSRQYGQRHDEPQHHPDAFGRPDGFVRVQPIGPVQAGGGGAADKTRKPADDKRMAAADGLDGAEVYGLALAGGTALTLGGLALHRRGRSGRSVG</sequence>
<feature type="region of interest" description="Disordered" evidence="1">
    <location>
        <begin position="124"/>
        <end position="189"/>
    </location>
</feature>
<gene>
    <name evidence="3" type="ORF">FHS42_002208</name>
</gene>
<dbReference type="AlphaFoldDB" id="A0A7W9Q8J4"/>
<accession>A0A7W9Q8J4</accession>
<feature type="compositionally biased region" description="Basic and acidic residues" evidence="1">
    <location>
        <begin position="179"/>
        <end position="189"/>
    </location>
</feature>
<reference evidence="3 4" key="1">
    <citation type="submission" date="2020-08" db="EMBL/GenBank/DDBJ databases">
        <title>Genomic Encyclopedia of Type Strains, Phase III (KMG-III): the genomes of soil and plant-associated and newly described type strains.</title>
        <authorList>
            <person name="Whitman W."/>
        </authorList>
    </citation>
    <scope>NUCLEOTIDE SEQUENCE [LARGE SCALE GENOMIC DNA]</scope>
    <source>
        <strain evidence="3 4">CECT 8305</strain>
    </source>
</reference>
<keyword evidence="4" id="KW-1185">Reference proteome</keyword>
<evidence type="ECO:0000313" key="4">
    <source>
        <dbReference type="Proteomes" id="UP000588098"/>
    </source>
</evidence>
<organism evidence="3 4">
    <name type="scientific">Streptomyces zagrosensis</name>
    <dbReference type="NCBI Taxonomy" id="1042984"/>
    <lineage>
        <taxon>Bacteria</taxon>
        <taxon>Bacillati</taxon>
        <taxon>Actinomycetota</taxon>
        <taxon>Actinomycetes</taxon>
        <taxon>Kitasatosporales</taxon>
        <taxon>Streptomycetaceae</taxon>
        <taxon>Streptomyces</taxon>
    </lineage>
</organism>
<evidence type="ECO:0000256" key="1">
    <source>
        <dbReference type="SAM" id="MobiDB-lite"/>
    </source>
</evidence>
<protein>
    <recommendedName>
        <fullName evidence="5">Gram-positive cocci surface proteins LPxTG domain-containing protein</fullName>
    </recommendedName>
</protein>
<feature type="compositionally biased region" description="Basic and acidic residues" evidence="1">
    <location>
        <begin position="143"/>
        <end position="156"/>
    </location>
</feature>
<name>A0A7W9Q8J4_9ACTN</name>
<feature type="chain" id="PRO_5038557456" description="Gram-positive cocci surface proteins LPxTG domain-containing protein" evidence="2">
    <location>
        <begin position="21"/>
        <end position="230"/>
    </location>
</feature>
<evidence type="ECO:0000313" key="3">
    <source>
        <dbReference type="EMBL" id="MBB5935158.1"/>
    </source>
</evidence>